<keyword evidence="3 5" id="KW-1133">Transmembrane helix</keyword>
<comment type="caution">
    <text evidence="7">The sequence shown here is derived from an EMBL/GenBank/DDBJ whole genome shotgun (WGS) entry which is preliminary data.</text>
</comment>
<feature type="transmembrane region" description="Helical" evidence="5">
    <location>
        <begin position="225"/>
        <end position="247"/>
    </location>
</feature>
<evidence type="ECO:0000256" key="4">
    <source>
        <dbReference type="ARBA" id="ARBA00023136"/>
    </source>
</evidence>
<comment type="subcellular location">
    <subcellularLocation>
        <location evidence="1">Endomembrane system</location>
        <topology evidence="1">Multi-pass membrane protein</topology>
    </subcellularLocation>
</comment>
<name>A0ABX9DUS3_9PSEU</name>
<reference evidence="7 8" key="1">
    <citation type="submission" date="2018-06" db="EMBL/GenBank/DDBJ databases">
        <title>Genomic Encyclopedia of Type Strains, Phase IV (KMG-IV): sequencing the most valuable type-strain genomes for metagenomic binning, comparative biology and taxonomic classification.</title>
        <authorList>
            <person name="Goeker M."/>
        </authorList>
    </citation>
    <scope>NUCLEOTIDE SEQUENCE [LARGE SCALE GENOMIC DNA]</scope>
    <source>
        <strain evidence="7 8">DSM 45479</strain>
    </source>
</reference>
<evidence type="ECO:0000256" key="2">
    <source>
        <dbReference type="ARBA" id="ARBA00022692"/>
    </source>
</evidence>
<evidence type="ECO:0000259" key="6">
    <source>
        <dbReference type="SMART" id="SM00752"/>
    </source>
</evidence>
<proteinExistence type="predicted"/>
<sequence length="313" mass="33959">MTMTRFGDVPARLGRIALRTEPRGPGLAVGRFLLALAQLSTLAFSPDAVLFSPVLSPPDGVRCDGMRSLSLWCLTGGSSHGMIISRIMTIGVLLAVMSGYRPRFLCVPHWYVAFSSVVAVPVPNGGERALMLASMLLIPMCLGDDRRWQWTRPRTPLPPVWRGAAFAARYALRLQLSVIYLGAVVSKLSDPLWRQGSAMFVIVNYPQAGFSASVRDLLEPVLRTYWVVAAVSWSVIGAQLVLVVLLWSGARARWWALALGSGFHVGIMFLMSLAVFGLAMIGVLAIVCVPPRRVGESVGIGNDQEVRTATVRG</sequence>
<evidence type="ECO:0000256" key="3">
    <source>
        <dbReference type="ARBA" id="ARBA00022989"/>
    </source>
</evidence>
<dbReference type="SMART" id="SM00752">
    <property type="entry name" value="HTTM"/>
    <property type="match status" value="1"/>
</dbReference>
<feature type="transmembrane region" description="Helical" evidence="5">
    <location>
        <begin position="267"/>
        <end position="289"/>
    </location>
</feature>
<dbReference type="Proteomes" id="UP000248714">
    <property type="component" value="Unassembled WGS sequence"/>
</dbReference>
<evidence type="ECO:0000313" key="7">
    <source>
        <dbReference type="EMBL" id="RAS57160.1"/>
    </source>
</evidence>
<evidence type="ECO:0000313" key="8">
    <source>
        <dbReference type="Proteomes" id="UP000248714"/>
    </source>
</evidence>
<accession>A0ABX9DUS3</accession>
<dbReference type="InterPro" id="IPR011020">
    <property type="entry name" value="HTTM-like"/>
</dbReference>
<evidence type="ECO:0000256" key="5">
    <source>
        <dbReference type="SAM" id="Phobius"/>
    </source>
</evidence>
<keyword evidence="4 5" id="KW-0472">Membrane</keyword>
<keyword evidence="2 5" id="KW-0812">Transmembrane</keyword>
<dbReference type="PANTHER" id="PTHR39535:SF2">
    <property type="entry name" value="HTTM DOMAIN-CONTAINING PROTEIN"/>
    <property type="match status" value="1"/>
</dbReference>
<evidence type="ECO:0000256" key="1">
    <source>
        <dbReference type="ARBA" id="ARBA00004127"/>
    </source>
</evidence>
<protein>
    <submittedName>
        <fullName evidence="7">Antimicrobial peptide system SdpB family protein</fullName>
    </submittedName>
</protein>
<organism evidence="7 8">
    <name type="scientific">Lentzea atacamensis</name>
    <dbReference type="NCBI Taxonomy" id="531938"/>
    <lineage>
        <taxon>Bacteria</taxon>
        <taxon>Bacillati</taxon>
        <taxon>Actinomycetota</taxon>
        <taxon>Actinomycetes</taxon>
        <taxon>Pseudonocardiales</taxon>
        <taxon>Pseudonocardiaceae</taxon>
        <taxon>Lentzea</taxon>
    </lineage>
</organism>
<gene>
    <name evidence="7" type="ORF">C8D87_12219</name>
</gene>
<feature type="domain" description="HTTM-like" evidence="6">
    <location>
        <begin position="19"/>
        <end position="292"/>
    </location>
</feature>
<dbReference type="PANTHER" id="PTHR39535">
    <property type="entry name" value="SPORULATION-DELAYING PROTEIN SDPB"/>
    <property type="match status" value="1"/>
</dbReference>
<dbReference type="EMBL" id="QLTT01000022">
    <property type="protein sequence ID" value="RAS57160.1"/>
    <property type="molecule type" value="Genomic_DNA"/>
</dbReference>
<keyword evidence="8" id="KW-1185">Reference proteome</keyword>
<dbReference type="InterPro" id="IPR052964">
    <property type="entry name" value="Sporulation_signal_mat"/>
</dbReference>